<dbReference type="OrthoDB" id="1110401at2759"/>
<feature type="compositionally biased region" description="Polar residues" evidence="7">
    <location>
        <begin position="42"/>
        <end position="54"/>
    </location>
</feature>
<dbReference type="GO" id="GO:0098542">
    <property type="term" value="P:defense response to other organism"/>
    <property type="evidence" value="ECO:0007669"/>
    <property type="project" value="TreeGrafter"/>
</dbReference>
<evidence type="ECO:0000313" key="10">
    <source>
        <dbReference type="EMBL" id="PWA55403.1"/>
    </source>
</evidence>
<keyword evidence="11" id="KW-1185">Reference proteome</keyword>
<dbReference type="EMBL" id="PKPP01006765">
    <property type="protein sequence ID" value="PWA55403.1"/>
    <property type="molecule type" value="Genomic_DNA"/>
</dbReference>
<dbReference type="PANTHER" id="PTHR23155">
    <property type="entry name" value="DISEASE RESISTANCE PROTEIN RP"/>
    <property type="match status" value="1"/>
</dbReference>
<dbReference type="InterPro" id="IPR036388">
    <property type="entry name" value="WH-like_DNA-bd_sf"/>
</dbReference>
<keyword evidence="6" id="KW-0067">ATP-binding</keyword>
<evidence type="ECO:0000256" key="5">
    <source>
        <dbReference type="ARBA" id="ARBA00022821"/>
    </source>
</evidence>
<evidence type="ECO:0008006" key="12">
    <source>
        <dbReference type="Google" id="ProtNLM"/>
    </source>
</evidence>
<name>A0A2U1M2C8_ARTAN</name>
<feature type="compositionally biased region" description="Polar residues" evidence="7">
    <location>
        <begin position="84"/>
        <end position="120"/>
    </location>
</feature>
<feature type="region of interest" description="Disordered" evidence="7">
    <location>
        <begin position="1"/>
        <end position="422"/>
    </location>
</feature>
<feature type="compositionally biased region" description="Low complexity" evidence="7">
    <location>
        <begin position="55"/>
        <end position="74"/>
    </location>
</feature>
<feature type="compositionally biased region" description="Basic and acidic residues" evidence="7">
    <location>
        <begin position="393"/>
        <end position="406"/>
    </location>
</feature>
<keyword evidence="3" id="KW-0677">Repeat</keyword>
<dbReference type="STRING" id="35608.A0A2U1M2C8"/>
<dbReference type="FunFam" id="1.10.10.10:FF:000322">
    <property type="entry name" value="Probable disease resistance protein At1g63360"/>
    <property type="match status" value="1"/>
</dbReference>
<reference evidence="10 11" key="1">
    <citation type="journal article" date="2018" name="Mol. Plant">
        <title>The genome of Artemisia annua provides insight into the evolution of Asteraceae family and artemisinin biosynthesis.</title>
        <authorList>
            <person name="Shen Q."/>
            <person name="Zhang L."/>
            <person name="Liao Z."/>
            <person name="Wang S."/>
            <person name="Yan T."/>
            <person name="Shi P."/>
            <person name="Liu M."/>
            <person name="Fu X."/>
            <person name="Pan Q."/>
            <person name="Wang Y."/>
            <person name="Lv Z."/>
            <person name="Lu X."/>
            <person name="Zhang F."/>
            <person name="Jiang W."/>
            <person name="Ma Y."/>
            <person name="Chen M."/>
            <person name="Hao X."/>
            <person name="Li L."/>
            <person name="Tang Y."/>
            <person name="Lv G."/>
            <person name="Zhou Y."/>
            <person name="Sun X."/>
            <person name="Brodelius P.E."/>
            <person name="Rose J.K.C."/>
            <person name="Tang K."/>
        </authorList>
    </citation>
    <scope>NUCLEOTIDE SEQUENCE [LARGE SCALE GENOMIC DNA]</scope>
    <source>
        <strain evidence="11">cv. Huhao1</strain>
        <tissue evidence="10">Leaf</tissue>
    </source>
</reference>
<feature type="compositionally biased region" description="Polar residues" evidence="7">
    <location>
        <begin position="178"/>
        <end position="196"/>
    </location>
</feature>
<evidence type="ECO:0000256" key="3">
    <source>
        <dbReference type="ARBA" id="ARBA00022737"/>
    </source>
</evidence>
<keyword evidence="2" id="KW-0433">Leucine-rich repeat</keyword>
<evidence type="ECO:0000256" key="4">
    <source>
        <dbReference type="ARBA" id="ARBA00022741"/>
    </source>
</evidence>
<evidence type="ECO:0000256" key="6">
    <source>
        <dbReference type="ARBA" id="ARBA00022840"/>
    </source>
</evidence>
<dbReference type="Gene3D" id="3.80.10.10">
    <property type="entry name" value="Ribonuclease Inhibitor"/>
    <property type="match status" value="1"/>
</dbReference>
<keyword evidence="4" id="KW-0547">Nucleotide-binding</keyword>
<evidence type="ECO:0000256" key="1">
    <source>
        <dbReference type="ARBA" id="ARBA00008894"/>
    </source>
</evidence>
<dbReference type="GO" id="GO:0005524">
    <property type="term" value="F:ATP binding"/>
    <property type="evidence" value="ECO:0007669"/>
    <property type="project" value="UniProtKB-KW"/>
</dbReference>
<feature type="domain" description="Disease resistance protein winged helix" evidence="8">
    <location>
        <begin position="560"/>
        <end position="627"/>
    </location>
</feature>
<dbReference type="InterPro" id="IPR032675">
    <property type="entry name" value="LRR_dom_sf"/>
</dbReference>
<dbReference type="PANTHER" id="PTHR23155:SF1076">
    <property type="entry name" value="LEUCINE-RICH REPEAT (LRR) FAMILY PROTEIN-RELATED"/>
    <property type="match status" value="1"/>
</dbReference>
<dbReference type="Pfam" id="PF23559">
    <property type="entry name" value="WHD_DRP"/>
    <property type="match status" value="1"/>
</dbReference>
<dbReference type="InterPro" id="IPR058922">
    <property type="entry name" value="WHD_DRP"/>
</dbReference>
<dbReference type="Proteomes" id="UP000245207">
    <property type="component" value="Unassembled WGS sequence"/>
</dbReference>
<feature type="compositionally biased region" description="Polar residues" evidence="7">
    <location>
        <begin position="286"/>
        <end position="325"/>
    </location>
</feature>
<dbReference type="SUPFAM" id="SSF52047">
    <property type="entry name" value="RNI-like"/>
    <property type="match status" value="1"/>
</dbReference>
<feature type="compositionally biased region" description="Basic and acidic residues" evidence="7">
    <location>
        <begin position="413"/>
        <end position="422"/>
    </location>
</feature>
<accession>A0A2U1M2C8</accession>
<dbReference type="Pfam" id="PF23598">
    <property type="entry name" value="LRR_14"/>
    <property type="match status" value="1"/>
</dbReference>
<evidence type="ECO:0000259" key="8">
    <source>
        <dbReference type="Pfam" id="PF23559"/>
    </source>
</evidence>
<proteinExistence type="inferred from homology"/>
<comment type="similarity">
    <text evidence="1">Belongs to the disease resistance NB-LRR family.</text>
</comment>
<feature type="compositionally biased region" description="Polar residues" evidence="7">
    <location>
        <begin position="340"/>
        <end position="378"/>
    </location>
</feature>
<protein>
    <recommendedName>
        <fullName evidence="12">NB-ARC domains-containing protein</fullName>
    </recommendedName>
</protein>
<evidence type="ECO:0000259" key="9">
    <source>
        <dbReference type="Pfam" id="PF23598"/>
    </source>
</evidence>
<feature type="compositionally biased region" description="Low complexity" evidence="7">
    <location>
        <begin position="326"/>
        <end position="339"/>
    </location>
</feature>
<keyword evidence="5" id="KW-0611">Plant defense</keyword>
<sequence>MSDVQTNEPKQTQIDNQNIKTDDDASKYSSTTVQTDNRELDQTTTSNESTHDNPSTTESKATTTKSTTDATTSEPSSDLKHDTSTTQKPDSDTNNSATGTVAQETSSAPDLETSVTQTPDLNADKQALHTEVQQTSTTKPSTSETLDSDANKQSLPNEVQPDNTTKPSKAQIPDSDANKQSSPTEIPPLNTATPSAAQIPDTDANKQSSPTEVPPLNTATPSASQIPDTDANKQSSPTEVPPLNTATPSASQIPDTDANKQSLPNVVQPDNTTKPSETRIPESDANKQPSPTEVPSANTTTPSASQIPETNANKQSPPTEVQPINTKETLTTQETSTTEAPDSNANKQPLPTQVQQASHVDSSTTQLPDSGTNMQATKIPTDDSGESSNTKDVASDKETDPQKDDNGTGTKDTQNDEDKSVQERTQLTSLIRQELSFVNKIWPKLGEHQEHIKKEAEDASEKFKNFEESCEIKELKDLKKTVTKLKLQIPAKYRTYDENDLRKRQQSDVDKRDTIPPKLLKKMPRLHHELFNESQFCKAIQRRYSELRRQLKICLLCFSVFPENEIISRRLMVYWWIGEGLTPADEDKTAEDHANEIFNELIDNDFIEPVTKNHLRNTAACKMHPMVRAALIMIADKIKFFDFDEYGDPKDFGKFDEIDSPEEIPIIYPLGDPREFFDFYDENRQPTTKTIEFFDKKGNPIKFAALSSNEDWKEPPVDSNGNLIDTKKKHYFYRRKKITTGSYKVCLMGSGLSKGITWEKLHMLFNVKDDILEFKPEWFLRMKNVNVLFLGRWKSSAAHHIEVGEFDFKPCLEHMNHVRFFSLQGVSRISELPDSISNFESLIILDLRACHNLEVIPSTIGSLNFLTHLDMSECYLLKDIPKEISYLASLQVLKGFVVVDSPQRHVCTLQDLEKLKNLIKLSMYTHMKDFPLGSHLDALQKFEMLRKLTILWGGHETKRESNQSETAKKDKKKGGLVSRVRKMITKKNWVQGSLRRMNAFNNSTLGSRLEKLDLKCFPHSATPIWLSPASLPGLKKLYIRGGQFSDLGQYQDIDEVDDSPIQHKQTWNVEVLRLKYLDELKMEWTELQTLFPNMASLEKVKCPGLTLFPCNERGVWNKEPTTT</sequence>
<dbReference type="InterPro" id="IPR055414">
    <property type="entry name" value="LRR_R13L4/SHOC2-like"/>
</dbReference>
<evidence type="ECO:0000313" key="11">
    <source>
        <dbReference type="Proteomes" id="UP000245207"/>
    </source>
</evidence>
<gene>
    <name evidence="10" type="ORF">CTI12_AA428310</name>
</gene>
<feature type="compositionally biased region" description="Polar residues" evidence="7">
    <location>
        <begin position="205"/>
        <end position="275"/>
    </location>
</feature>
<organism evidence="10 11">
    <name type="scientific">Artemisia annua</name>
    <name type="common">Sweet wormwood</name>
    <dbReference type="NCBI Taxonomy" id="35608"/>
    <lineage>
        <taxon>Eukaryota</taxon>
        <taxon>Viridiplantae</taxon>
        <taxon>Streptophyta</taxon>
        <taxon>Embryophyta</taxon>
        <taxon>Tracheophyta</taxon>
        <taxon>Spermatophyta</taxon>
        <taxon>Magnoliopsida</taxon>
        <taxon>eudicotyledons</taxon>
        <taxon>Gunneridae</taxon>
        <taxon>Pentapetalae</taxon>
        <taxon>asterids</taxon>
        <taxon>campanulids</taxon>
        <taxon>Asterales</taxon>
        <taxon>Asteraceae</taxon>
        <taxon>Asteroideae</taxon>
        <taxon>Anthemideae</taxon>
        <taxon>Artemisiinae</taxon>
        <taxon>Artemisia</taxon>
    </lineage>
</organism>
<comment type="caution">
    <text evidence="10">The sequence shown here is derived from an EMBL/GenBank/DDBJ whole genome shotgun (WGS) entry which is preliminary data.</text>
</comment>
<feature type="compositionally biased region" description="Polar residues" evidence="7">
    <location>
        <begin position="131"/>
        <end position="145"/>
    </location>
</feature>
<dbReference type="InterPro" id="IPR044974">
    <property type="entry name" value="Disease_R_plants"/>
</dbReference>
<evidence type="ECO:0000256" key="2">
    <source>
        <dbReference type="ARBA" id="ARBA00022614"/>
    </source>
</evidence>
<feature type="compositionally biased region" description="Polar residues" evidence="7">
    <location>
        <begin position="151"/>
        <end position="168"/>
    </location>
</feature>
<evidence type="ECO:0000256" key="7">
    <source>
        <dbReference type="SAM" id="MobiDB-lite"/>
    </source>
</evidence>
<feature type="domain" description="Disease resistance R13L4/SHOC-2-like LRR" evidence="9">
    <location>
        <begin position="812"/>
        <end position="1014"/>
    </location>
</feature>
<feature type="compositionally biased region" description="Polar residues" evidence="7">
    <location>
        <begin position="1"/>
        <end position="19"/>
    </location>
</feature>
<dbReference type="AlphaFoldDB" id="A0A2U1M2C8"/>
<dbReference type="Gene3D" id="1.10.10.10">
    <property type="entry name" value="Winged helix-like DNA-binding domain superfamily/Winged helix DNA-binding domain"/>
    <property type="match status" value="1"/>
</dbReference>
<feature type="compositionally biased region" description="Basic and acidic residues" evidence="7">
    <location>
        <begin position="276"/>
        <end position="285"/>
    </location>
</feature>